<evidence type="ECO:0000313" key="2">
    <source>
        <dbReference type="Proteomes" id="UP001293718"/>
    </source>
</evidence>
<accession>A0ABU5IPJ4</accession>
<gene>
    <name evidence="1" type="ORF">SM757_30030</name>
</gene>
<sequence>MQLSAFLRVPSCADAAQAPGSEWDKLALELQAALQHRADTWDWLEQVLQVRSRARVLAARDMDAALLHGLQALSRNGAGAVGAQALCRMLVASEVARALGYGAALIAHLERAALMLSVPMVVLRERMGRVIATQPGEPVAELLRRYAEDAVLLALEEADGDPVWLEAVRQHRVAVSEALPPTFMTSAQHLAVLLRRVDRFCTRMALSRRAPVTTLQAAGGADACMAQRAGHDPIGAALVQAVGLYPLGSLVQLESGEAGMVLARGRRAEQPLVAVFADLRRAQPLPLNPQLSDTAHPGRAVSALLCADQFPLPASLQALLQLRTPGSGMRAA</sequence>
<organism evidence="1 2">
    <name type="scientific">Azohydromonas lata</name>
    <dbReference type="NCBI Taxonomy" id="45677"/>
    <lineage>
        <taxon>Bacteria</taxon>
        <taxon>Pseudomonadati</taxon>
        <taxon>Pseudomonadota</taxon>
        <taxon>Betaproteobacteria</taxon>
        <taxon>Burkholderiales</taxon>
        <taxon>Sphaerotilaceae</taxon>
        <taxon>Azohydromonas</taxon>
    </lineage>
</organism>
<dbReference type="Proteomes" id="UP001293718">
    <property type="component" value="Unassembled WGS sequence"/>
</dbReference>
<dbReference type="RefSeq" id="WP_322468150.1">
    <property type="nucleotide sequence ID" value="NZ_JAXOJX010000084.1"/>
</dbReference>
<keyword evidence="2" id="KW-1185">Reference proteome</keyword>
<name>A0ABU5IPJ4_9BURK</name>
<dbReference type="EMBL" id="JAXOJX010000084">
    <property type="protein sequence ID" value="MDZ5460823.1"/>
    <property type="molecule type" value="Genomic_DNA"/>
</dbReference>
<proteinExistence type="predicted"/>
<protein>
    <submittedName>
        <fullName evidence="1">Uncharacterized protein</fullName>
    </submittedName>
</protein>
<reference evidence="1 2" key="1">
    <citation type="submission" date="2023-11" db="EMBL/GenBank/DDBJ databases">
        <title>Draft genome of Azohydromonas lata strain H1 (DSM1123), a polyhydroxyalkanoate producer.</title>
        <authorList>
            <person name="Traversa D."/>
            <person name="D'Addabbo P."/>
            <person name="Pazzani C."/>
            <person name="Manzari C."/>
            <person name="Chiara M."/>
            <person name="Scrascia M."/>
        </authorList>
    </citation>
    <scope>NUCLEOTIDE SEQUENCE [LARGE SCALE GENOMIC DNA]</scope>
    <source>
        <strain evidence="1 2">H1</strain>
    </source>
</reference>
<evidence type="ECO:0000313" key="1">
    <source>
        <dbReference type="EMBL" id="MDZ5460823.1"/>
    </source>
</evidence>
<comment type="caution">
    <text evidence="1">The sequence shown here is derived from an EMBL/GenBank/DDBJ whole genome shotgun (WGS) entry which is preliminary data.</text>
</comment>